<feature type="region of interest" description="Disordered" evidence="1">
    <location>
        <begin position="89"/>
        <end position="121"/>
    </location>
</feature>
<dbReference type="GO" id="GO:0044458">
    <property type="term" value="P:motile cilium assembly"/>
    <property type="evidence" value="ECO:0007669"/>
    <property type="project" value="TreeGrafter"/>
</dbReference>
<feature type="non-terminal residue" evidence="3">
    <location>
        <position position="189"/>
    </location>
</feature>
<feature type="compositionally biased region" description="Pro residues" evidence="1">
    <location>
        <begin position="111"/>
        <end position="120"/>
    </location>
</feature>
<name>A0A7L1NU85_RHICY</name>
<protein>
    <submittedName>
        <fullName evidence="3">DAAF3 factor</fullName>
    </submittedName>
</protein>
<dbReference type="PANTHER" id="PTHR22118">
    <property type="entry name" value="DYNEIN ASSEMBLY FACTOR 3, AXONEMAL"/>
    <property type="match status" value="1"/>
</dbReference>
<dbReference type="OrthoDB" id="538817at2759"/>
<proteinExistence type="predicted"/>
<evidence type="ECO:0000256" key="1">
    <source>
        <dbReference type="SAM" id="MobiDB-lite"/>
    </source>
</evidence>
<comment type="caution">
    <text evidence="3">The sequence shown here is derived from an EMBL/GenBank/DDBJ whole genome shotgun (WGS) entry which is preliminary data.</text>
</comment>
<dbReference type="InterPro" id="IPR027974">
    <property type="entry name" value="DUF4470"/>
</dbReference>
<keyword evidence="4" id="KW-1185">Reference proteome</keyword>
<evidence type="ECO:0000259" key="2">
    <source>
        <dbReference type="Pfam" id="PF14737"/>
    </source>
</evidence>
<evidence type="ECO:0000313" key="3">
    <source>
        <dbReference type="EMBL" id="NXO03193.1"/>
    </source>
</evidence>
<dbReference type="GO" id="GO:0070286">
    <property type="term" value="P:axonemal dynein complex assembly"/>
    <property type="evidence" value="ECO:0007669"/>
    <property type="project" value="InterPro"/>
</dbReference>
<organism evidence="3 4">
    <name type="scientific">Rhinopomastus cyanomelas</name>
    <name type="common">Common scimitarbill</name>
    <dbReference type="NCBI Taxonomy" id="113115"/>
    <lineage>
        <taxon>Eukaryota</taxon>
        <taxon>Metazoa</taxon>
        <taxon>Chordata</taxon>
        <taxon>Craniata</taxon>
        <taxon>Vertebrata</taxon>
        <taxon>Euteleostomi</taxon>
        <taxon>Archelosauria</taxon>
        <taxon>Archosauria</taxon>
        <taxon>Dinosauria</taxon>
        <taxon>Saurischia</taxon>
        <taxon>Theropoda</taxon>
        <taxon>Coelurosauria</taxon>
        <taxon>Aves</taxon>
        <taxon>Neognathae</taxon>
        <taxon>Neoaves</taxon>
        <taxon>Telluraves</taxon>
        <taxon>Coraciimorphae</taxon>
        <taxon>Bucerotiformes</taxon>
        <taxon>Rhinopomastidae</taxon>
        <taxon>Rhinopomastus</taxon>
    </lineage>
</organism>
<dbReference type="AlphaFoldDB" id="A0A7L1NU85"/>
<gene>
    <name evidence="3" type="primary">Dnaaf3</name>
    <name evidence="3" type="ORF">RHICYA_R15815</name>
</gene>
<feature type="non-terminal residue" evidence="3">
    <location>
        <position position="1"/>
    </location>
</feature>
<dbReference type="InterPro" id="IPR039304">
    <property type="entry name" value="DNAAF3"/>
</dbReference>
<sequence length="189" mass="19830">LPVMEGGALGSVCWWGLAPAMDLWQHLPPGQEPVSVLLVGAEEGRNLLLTAARGQRGPPRDVTLYVSEDRAESVARQLLFLLLATESPRAASPEGTGTPPSSGTGTHRDPPPGNGSPRPPSARAAAILELFGSVRLCPGTAGVLAGAAARLRRWVSGSRYREGPADLGLMKVPRRAGSGWTGRNWDWGG</sequence>
<accession>A0A7L1NU85</accession>
<dbReference type="Pfam" id="PF14737">
    <property type="entry name" value="DUF4470"/>
    <property type="match status" value="1"/>
</dbReference>
<dbReference type="PANTHER" id="PTHR22118:SF14">
    <property type="entry name" value="DYNEIN AXONEMAL ASSEMBLY FACTOR 3"/>
    <property type="match status" value="1"/>
</dbReference>
<dbReference type="Proteomes" id="UP000565785">
    <property type="component" value="Unassembled WGS sequence"/>
</dbReference>
<dbReference type="EMBL" id="VXBP01009053">
    <property type="protein sequence ID" value="NXO03193.1"/>
    <property type="molecule type" value="Genomic_DNA"/>
</dbReference>
<feature type="compositionally biased region" description="Low complexity" evidence="1">
    <location>
        <begin position="92"/>
        <end position="105"/>
    </location>
</feature>
<reference evidence="3 4" key="1">
    <citation type="submission" date="2019-09" db="EMBL/GenBank/DDBJ databases">
        <title>Bird 10,000 Genomes (B10K) Project - Family phase.</title>
        <authorList>
            <person name="Zhang G."/>
        </authorList>
    </citation>
    <scope>NUCLEOTIDE SEQUENCE [LARGE SCALE GENOMIC DNA]</scope>
    <source>
        <strain evidence="3">B10K-DU-002-35</strain>
        <tissue evidence="3">Muscle</tissue>
    </source>
</reference>
<feature type="domain" description="DUF4470" evidence="2">
    <location>
        <begin position="14"/>
        <end position="88"/>
    </location>
</feature>
<evidence type="ECO:0000313" key="4">
    <source>
        <dbReference type="Proteomes" id="UP000565785"/>
    </source>
</evidence>